<feature type="transmembrane region" description="Helical" evidence="12">
    <location>
        <begin position="289"/>
        <end position="314"/>
    </location>
</feature>
<keyword evidence="8 10" id="KW-0675">Receptor</keyword>
<keyword evidence="4 10" id="KW-0812">Transmembrane</keyword>
<keyword evidence="7 12" id="KW-0472">Membrane</keyword>
<dbReference type="PANTHER" id="PTHR24238">
    <property type="entry name" value="G-PROTEIN COUPLED RECEPTOR"/>
    <property type="match status" value="1"/>
</dbReference>
<name>A0A922L8S3_DERFA</name>
<evidence type="ECO:0000256" key="4">
    <source>
        <dbReference type="ARBA" id="ARBA00022692"/>
    </source>
</evidence>
<dbReference type="PRINTS" id="PR00237">
    <property type="entry name" value="GPCRRHODOPSN"/>
</dbReference>
<dbReference type="PRINTS" id="PR01012">
    <property type="entry name" value="NRPEPTIDEYR"/>
</dbReference>
<dbReference type="InterPro" id="IPR000611">
    <property type="entry name" value="NPY_rcpt"/>
</dbReference>
<keyword evidence="15" id="KW-1185">Reference proteome</keyword>
<evidence type="ECO:0000256" key="11">
    <source>
        <dbReference type="SAM" id="MobiDB-lite"/>
    </source>
</evidence>
<dbReference type="SUPFAM" id="SSF81321">
    <property type="entry name" value="Family A G protein-coupled receptor-like"/>
    <property type="match status" value="1"/>
</dbReference>
<dbReference type="GO" id="GO:0005886">
    <property type="term" value="C:plasma membrane"/>
    <property type="evidence" value="ECO:0007669"/>
    <property type="project" value="UniProtKB-SubCell"/>
</dbReference>
<feature type="transmembrane region" description="Helical" evidence="12">
    <location>
        <begin position="541"/>
        <end position="564"/>
    </location>
</feature>
<comment type="subcellular location">
    <subcellularLocation>
        <location evidence="1">Cell membrane</location>
        <topology evidence="1">Multi-pass membrane protein</topology>
    </subcellularLocation>
</comment>
<reference evidence="14" key="1">
    <citation type="submission" date="2013-05" db="EMBL/GenBank/DDBJ databases">
        <authorList>
            <person name="Yim A.K.Y."/>
            <person name="Chan T.F."/>
            <person name="Ji K.M."/>
            <person name="Liu X.Y."/>
            <person name="Zhou J.W."/>
            <person name="Li R.Q."/>
            <person name="Yang K.Y."/>
            <person name="Li J."/>
            <person name="Li M."/>
            <person name="Law P.T.W."/>
            <person name="Wu Y.L."/>
            <person name="Cai Z.L."/>
            <person name="Qin H."/>
            <person name="Bao Y."/>
            <person name="Leung R.K.K."/>
            <person name="Ng P.K.S."/>
            <person name="Zou J."/>
            <person name="Zhong X.J."/>
            <person name="Ran P.X."/>
            <person name="Zhong N.S."/>
            <person name="Liu Z.G."/>
            <person name="Tsui S.K.W."/>
        </authorList>
    </citation>
    <scope>NUCLEOTIDE SEQUENCE</scope>
    <source>
        <strain evidence="14">Derf</strain>
        <tissue evidence="14">Whole organism</tissue>
    </source>
</reference>
<dbReference type="PROSITE" id="PS50262">
    <property type="entry name" value="G_PROTEIN_RECEP_F1_2"/>
    <property type="match status" value="1"/>
</dbReference>
<dbReference type="OrthoDB" id="6419947at2759"/>
<keyword evidence="3" id="KW-1003">Cell membrane</keyword>
<dbReference type="GO" id="GO:0004983">
    <property type="term" value="F:neuropeptide Y receptor activity"/>
    <property type="evidence" value="ECO:0007669"/>
    <property type="project" value="InterPro"/>
</dbReference>
<evidence type="ECO:0000259" key="13">
    <source>
        <dbReference type="PROSITE" id="PS50262"/>
    </source>
</evidence>
<feature type="transmembrane region" description="Helical" evidence="12">
    <location>
        <begin position="160"/>
        <end position="184"/>
    </location>
</feature>
<evidence type="ECO:0000256" key="8">
    <source>
        <dbReference type="ARBA" id="ARBA00023170"/>
    </source>
</evidence>
<protein>
    <recommendedName>
        <fullName evidence="13">G-protein coupled receptors family 1 profile domain-containing protein</fullName>
    </recommendedName>
</protein>
<keyword evidence="6 10" id="KW-0297">G-protein coupled receptor</keyword>
<accession>A0A922L8S3</accession>
<dbReference type="PROSITE" id="PS00237">
    <property type="entry name" value="G_PROTEIN_RECEP_F1_1"/>
    <property type="match status" value="1"/>
</dbReference>
<feature type="region of interest" description="Disordered" evidence="11">
    <location>
        <begin position="323"/>
        <end position="345"/>
    </location>
</feature>
<evidence type="ECO:0000256" key="9">
    <source>
        <dbReference type="ARBA" id="ARBA00023224"/>
    </source>
</evidence>
<feature type="transmembrane region" description="Helical" evidence="12">
    <location>
        <begin position="238"/>
        <end position="259"/>
    </location>
</feature>
<proteinExistence type="inferred from homology"/>
<evidence type="ECO:0000313" key="15">
    <source>
        <dbReference type="Proteomes" id="UP000790347"/>
    </source>
</evidence>
<sequence>MSSPSTHHYYHQHHHHYHTHLKHWPQDLNYHPLSIWSTANNLFIKLHNDHLNIDQKQPQSLSMAIPTPTTATIMPIFYEDDYYNHSSSTATRTESLATTESSSSLSSSSLSLVAILTLDTILTLILPYSIIFILSIVGNLLVIITLTLDRSMRSVTNIFLLNLAISDLLLGVFCMPFTLVGVLLRRFIFGAFVCHMISYFQAVSVAVSVWTLVSMSIERYYAICHPFRSRESRQTKKHAYRILAMVWTLAFITMSPTAIVSKLQQTNQTGHYKCREAWPSFLHKQVFTLFLDFILLIIPLIIMIMTYSSIALTLRNSVSVKKQQQTQTNGDNHNHQQQKQLGQTKHLQMSIAMTTMKNKSSSYSYKTTSIHQQQDNCSLTDLIDADNTSNNIRCQKFQSNQNGNHMSDNNHSYDKRQSNRFEIDQNIAETVISPTTAALLLNRSSSNHRVQSPIINNGLSSSLEHCGSGSSVQFANNRAILLVANTSSHSYHGTSRQRRIIIMLFVVVIEFFICWSPIFLLDTMALYRPELVYGTSQKVSRWIGIDIISVCHLLCFCSTCNNPITYCFMNKRFRDHFFSLFRCRAAMPVNINNPSSIQQPNEIKA</sequence>
<keyword evidence="9 10" id="KW-0807">Transducer</keyword>
<dbReference type="Pfam" id="PF00001">
    <property type="entry name" value="7tm_1"/>
    <property type="match status" value="1"/>
</dbReference>
<evidence type="ECO:0000313" key="14">
    <source>
        <dbReference type="EMBL" id="KAH9517392.1"/>
    </source>
</evidence>
<evidence type="ECO:0000256" key="10">
    <source>
        <dbReference type="RuleBase" id="RU000688"/>
    </source>
</evidence>
<comment type="similarity">
    <text evidence="2 10">Belongs to the G-protein coupled receptor 1 family.</text>
</comment>
<feature type="transmembrane region" description="Helical" evidence="12">
    <location>
        <begin position="500"/>
        <end position="521"/>
    </location>
</feature>
<dbReference type="InterPro" id="IPR017452">
    <property type="entry name" value="GPCR_Rhodpsn_7TM"/>
</dbReference>
<evidence type="ECO:0000256" key="5">
    <source>
        <dbReference type="ARBA" id="ARBA00022989"/>
    </source>
</evidence>
<organism evidence="14 15">
    <name type="scientific">Dermatophagoides farinae</name>
    <name type="common">American house dust mite</name>
    <dbReference type="NCBI Taxonomy" id="6954"/>
    <lineage>
        <taxon>Eukaryota</taxon>
        <taxon>Metazoa</taxon>
        <taxon>Ecdysozoa</taxon>
        <taxon>Arthropoda</taxon>
        <taxon>Chelicerata</taxon>
        <taxon>Arachnida</taxon>
        <taxon>Acari</taxon>
        <taxon>Acariformes</taxon>
        <taxon>Sarcoptiformes</taxon>
        <taxon>Astigmata</taxon>
        <taxon>Psoroptidia</taxon>
        <taxon>Analgoidea</taxon>
        <taxon>Pyroglyphidae</taxon>
        <taxon>Dermatophagoidinae</taxon>
        <taxon>Dermatophagoides</taxon>
    </lineage>
</organism>
<comment type="caution">
    <text evidence="14">The sequence shown here is derived from an EMBL/GenBank/DDBJ whole genome shotgun (WGS) entry which is preliminary data.</text>
</comment>
<evidence type="ECO:0000256" key="1">
    <source>
        <dbReference type="ARBA" id="ARBA00004651"/>
    </source>
</evidence>
<evidence type="ECO:0000256" key="7">
    <source>
        <dbReference type="ARBA" id="ARBA00023136"/>
    </source>
</evidence>
<evidence type="ECO:0000256" key="3">
    <source>
        <dbReference type="ARBA" id="ARBA00022475"/>
    </source>
</evidence>
<dbReference type="PANTHER" id="PTHR24238:SF75">
    <property type="entry name" value="CHOLECYSTOKININ-LIKE RECEPTOR AT 17D1-RELATED"/>
    <property type="match status" value="1"/>
</dbReference>
<dbReference type="EMBL" id="ASGP02000003">
    <property type="protein sequence ID" value="KAH9517392.1"/>
    <property type="molecule type" value="Genomic_DNA"/>
</dbReference>
<dbReference type="InterPro" id="IPR000276">
    <property type="entry name" value="GPCR_Rhodpsn"/>
</dbReference>
<gene>
    <name evidence="14" type="ORF">DERF_008068</name>
</gene>
<dbReference type="AlphaFoldDB" id="A0A922L8S3"/>
<keyword evidence="5 12" id="KW-1133">Transmembrane helix</keyword>
<reference evidence="14" key="2">
    <citation type="journal article" date="2022" name="Res Sq">
        <title>Comparative Genomics Reveals Insights into the Divergent Evolution of Astigmatic Mites and Household Pest Adaptations.</title>
        <authorList>
            <person name="Xiong Q."/>
            <person name="Wan A.T.-Y."/>
            <person name="Liu X.-Y."/>
            <person name="Fung C.S.-H."/>
            <person name="Xiao X."/>
            <person name="Malainual N."/>
            <person name="Hou J."/>
            <person name="Wang L."/>
            <person name="Wang M."/>
            <person name="Yang K."/>
            <person name="Cui Y."/>
            <person name="Leung E."/>
            <person name="Nong W."/>
            <person name="Shin S.-K."/>
            <person name="Au S."/>
            <person name="Jeong K.Y."/>
            <person name="Chew F.T."/>
            <person name="Hui J."/>
            <person name="Leung T.F."/>
            <person name="Tungtrongchitr A."/>
            <person name="Zhong N."/>
            <person name="Liu Z."/>
            <person name="Tsui S."/>
        </authorList>
    </citation>
    <scope>NUCLEOTIDE SEQUENCE</scope>
    <source>
        <strain evidence="14">Derf</strain>
        <tissue evidence="14">Whole organism</tissue>
    </source>
</reference>
<evidence type="ECO:0000256" key="6">
    <source>
        <dbReference type="ARBA" id="ARBA00023040"/>
    </source>
</evidence>
<feature type="domain" description="G-protein coupled receptors family 1 profile" evidence="13">
    <location>
        <begin position="138"/>
        <end position="566"/>
    </location>
</feature>
<dbReference type="Proteomes" id="UP000790347">
    <property type="component" value="Unassembled WGS sequence"/>
</dbReference>
<feature type="transmembrane region" description="Helical" evidence="12">
    <location>
        <begin position="196"/>
        <end position="217"/>
    </location>
</feature>
<feature type="transmembrane region" description="Helical" evidence="12">
    <location>
        <begin position="125"/>
        <end position="148"/>
    </location>
</feature>
<dbReference type="Gene3D" id="1.20.1070.10">
    <property type="entry name" value="Rhodopsin 7-helix transmembrane proteins"/>
    <property type="match status" value="2"/>
</dbReference>
<evidence type="ECO:0000256" key="2">
    <source>
        <dbReference type="ARBA" id="ARBA00010663"/>
    </source>
</evidence>
<evidence type="ECO:0000256" key="12">
    <source>
        <dbReference type="SAM" id="Phobius"/>
    </source>
</evidence>